<organism evidence="1 2">
    <name type="scientific">Micromonospora zamorensis</name>
    <dbReference type="NCBI Taxonomy" id="709883"/>
    <lineage>
        <taxon>Bacteria</taxon>
        <taxon>Bacillati</taxon>
        <taxon>Actinomycetota</taxon>
        <taxon>Actinomycetes</taxon>
        <taxon>Micromonosporales</taxon>
        <taxon>Micromonosporaceae</taxon>
        <taxon>Micromonospora</taxon>
    </lineage>
</organism>
<proteinExistence type="predicted"/>
<dbReference type="RefSeq" id="WP_328369040.1">
    <property type="nucleotide sequence ID" value="NZ_CP107936.1"/>
</dbReference>
<gene>
    <name evidence="1" type="ORF">OG375_28350</name>
</gene>
<keyword evidence="2" id="KW-1185">Reference proteome</keyword>
<dbReference type="EMBL" id="CP107941">
    <property type="protein sequence ID" value="WUI81756.1"/>
    <property type="molecule type" value="Genomic_DNA"/>
</dbReference>
<evidence type="ECO:0000313" key="1">
    <source>
        <dbReference type="EMBL" id="WUI81756.1"/>
    </source>
</evidence>
<sequence>MGADRMIKAIVLDANAFGASVEPNVATIENWAAACENHDAQLWIPEIVAWELAQRVKHQADEMAHSLAVHNTKRHKWGFPPLSKPALLTEVEVIDRLERAGAIIVPLTGDAAVAGVRDQVLLLGPAVRKKDVKTGAADSAWIRSVIEHNGGGTEDLILVTGDQQAVEKTCAALEVDLPRIAKNLGEIQHLLNESSSATAEQTEKYQKLAQQYFAGPDLTGSDLIDLLGLSRREWWDVDLGLDYGTGWELQQKHVTPGTLDVISEVQFDNWSGSTSATVRMTVAVEEQYARQDQWGDLPEFRVFCYDGWVEGRLTIFADTDSGVGTLEDYRLGVEDGSLTSQPM</sequence>
<accession>A0ABZ1PCF0</accession>
<evidence type="ECO:0000313" key="2">
    <source>
        <dbReference type="Proteomes" id="UP001346877"/>
    </source>
</evidence>
<protein>
    <recommendedName>
        <fullName evidence="3">DUF4935 domain-containing protein</fullName>
    </recommendedName>
</protein>
<evidence type="ECO:0008006" key="3">
    <source>
        <dbReference type="Google" id="ProtNLM"/>
    </source>
</evidence>
<reference evidence="1 2" key="1">
    <citation type="submission" date="2022-10" db="EMBL/GenBank/DDBJ databases">
        <title>The complete genomes of actinobacterial strains from the NBC collection.</title>
        <authorList>
            <person name="Joergensen T.S."/>
            <person name="Alvarez Arevalo M."/>
            <person name="Sterndorff E.B."/>
            <person name="Faurdal D."/>
            <person name="Vuksanovic O."/>
            <person name="Mourched A.-S."/>
            <person name="Charusanti P."/>
            <person name="Shaw S."/>
            <person name="Blin K."/>
            <person name="Weber T."/>
        </authorList>
    </citation>
    <scope>NUCLEOTIDE SEQUENCE [LARGE SCALE GENOMIC DNA]</scope>
    <source>
        <strain evidence="1 2">NBC_00396</strain>
    </source>
</reference>
<name>A0ABZ1PCF0_9ACTN</name>
<dbReference type="Proteomes" id="UP001346877">
    <property type="component" value="Chromosome"/>
</dbReference>